<evidence type="ECO:0000256" key="1">
    <source>
        <dbReference type="ARBA" id="ARBA00003237"/>
    </source>
</evidence>
<dbReference type="Proteomes" id="UP001156664">
    <property type="component" value="Unassembled WGS sequence"/>
</dbReference>
<dbReference type="PIRSF" id="PIRSF006250">
    <property type="entry name" value="NadC_ModD"/>
    <property type="match status" value="1"/>
</dbReference>
<evidence type="ECO:0000259" key="10">
    <source>
        <dbReference type="Pfam" id="PF01729"/>
    </source>
</evidence>
<dbReference type="PANTHER" id="PTHR32179:SF3">
    <property type="entry name" value="NICOTINATE-NUCLEOTIDE PYROPHOSPHORYLASE [CARBOXYLATING]"/>
    <property type="match status" value="1"/>
</dbReference>
<dbReference type="InterPro" id="IPR036068">
    <property type="entry name" value="Nicotinate_pribotase-like_C"/>
</dbReference>
<evidence type="ECO:0000313" key="13">
    <source>
        <dbReference type="Proteomes" id="UP001156664"/>
    </source>
</evidence>
<evidence type="ECO:0000256" key="3">
    <source>
        <dbReference type="ARBA" id="ARBA00009400"/>
    </source>
</evidence>
<dbReference type="InterPro" id="IPR004393">
    <property type="entry name" value="NadC"/>
</dbReference>
<dbReference type="PANTHER" id="PTHR32179">
    <property type="entry name" value="NICOTINATE-NUCLEOTIDE PYROPHOSPHORYLASE [CARBOXYLATING]"/>
    <property type="match status" value="1"/>
</dbReference>
<comment type="pathway">
    <text evidence="2">Cofactor biosynthesis; NAD(+) biosynthesis; nicotinate D-ribonucleotide from quinolinate: step 1/1.</text>
</comment>
<dbReference type="EMBL" id="BSOJ01000001">
    <property type="protein sequence ID" value="GLR24948.1"/>
    <property type="molecule type" value="Genomic_DNA"/>
</dbReference>
<dbReference type="Gene3D" id="3.20.20.70">
    <property type="entry name" value="Aldolase class I"/>
    <property type="match status" value="1"/>
</dbReference>
<dbReference type="SUPFAM" id="SSF54675">
    <property type="entry name" value="Nicotinate/Quinolinate PRTase N-terminal domain-like"/>
    <property type="match status" value="1"/>
</dbReference>
<dbReference type="InterPro" id="IPR037128">
    <property type="entry name" value="Quinolinate_PRibosylTase_N_sf"/>
</dbReference>
<evidence type="ECO:0000256" key="6">
    <source>
        <dbReference type="ARBA" id="ARBA00022676"/>
    </source>
</evidence>
<evidence type="ECO:0000256" key="2">
    <source>
        <dbReference type="ARBA" id="ARBA00004893"/>
    </source>
</evidence>
<evidence type="ECO:0000256" key="7">
    <source>
        <dbReference type="ARBA" id="ARBA00022679"/>
    </source>
</evidence>
<dbReference type="InterPro" id="IPR013785">
    <property type="entry name" value="Aldolase_TIM"/>
</dbReference>
<dbReference type="Gene3D" id="3.90.1170.20">
    <property type="entry name" value="Quinolinate phosphoribosyl transferase, N-terminal domain"/>
    <property type="match status" value="1"/>
</dbReference>
<keyword evidence="7 9" id="KW-0808">Transferase</keyword>
<dbReference type="InterPro" id="IPR027277">
    <property type="entry name" value="NadC/ModD"/>
</dbReference>
<evidence type="ECO:0000256" key="5">
    <source>
        <dbReference type="ARBA" id="ARBA00022642"/>
    </source>
</evidence>
<dbReference type="CDD" id="cd01572">
    <property type="entry name" value="QPRTase"/>
    <property type="match status" value="1"/>
</dbReference>
<comment type="caution">
    <text evidence="12">The sequence shown here is derived from an EMBL/GenBank/DDBJ whole genome shotgun (WGS) entry which is preliminary data.</text>
</comment>
<comment type="function">
    <text evidence="1">Involved in the catabolism of quinolinic acid (QA).</text>
</comment>
<feature type="domain" description="Quinolinate phosphoribosyl transferase N-terminal" evidence="11">
    <location>
        <begin position="35"/>
        <end position="118"/>
    </location>
</feature>
<reference evidence="13" key="1">
    <citation type="journal article" date="2019" name="Int. J. Syst. Evol. Microbiol.">
        <title>The Global Catalogue of Microorganisms (GCM) 10K type strain sequencing project: providing services to taxonomists for standard genome sequencing and annotation.</title>
        <authorList>
            <consortium name="The Broad Institute Genomics Platform"/>
            <consortium name="The Broad Institute Genome Sequencing Center for Infectious Disease"/>
            <person name="Wu L."/>
            <person name="Ma J."/>
        </authorList>
    </citation>
    <scope>NUCLEOTIDE SEQUENCE [LARGE SCALE GENOMIC DNA]</scope>
    <source>
        <strain evidence="13">NBRC 105857</strain>
    </source>
</reference>
<dbReference type="NCBIfam" id="TIGR00078">
    <property type="entry name" value="nadC"/>
    <property type="match status" value="1"/>
</dbReference>
<evidence type="ECO:0000256" key="8">
    <source>
        <dbReference type="ARBA" id="ARBA00033102"/>
    </source>
</evidence>
<protein>
    <recommendedName>
        <fullName evidence="4">nicotinate-nucleotide diphosphorylase (carboxylating)</fullName>
        <ecNumber evidence="4">2.4.2.19</ecNumber>
    </recommendedName>
    <alternativeName>
        <fullName evidence="8">Quinolinate phosphoribosyltransferase [decarboxylating]</fullName>
    </alternativeName>
</protein>
<evidence type="ECO:0000256" key="9">
    <source>
        <dbReference type="PIRNR" id="PIRNR006250"/>
    </source>
</evidence>
<proteinExistence type="inferred from homology"/>
<dbReference type="Pfam" id="PF01729">
    <property type="entry name" value="QRPTase_C"/>
    <property type="match status" value="1"/>
</dbReference>
<feature type="domain" description="Quinolinate phosphoribosyl transferase C-terminal" evidence="10">
    <location>
        <begin position="120"/>
        <end position="285"/>
    </location>
</feature>
<evidence type="ECO:0000256" key="4">
    <source>
        <dbReference type="ARBA" id="ARBA00011944"/>
    </source>
</evidence>
<organism evidence="12 13">
    <name type="scientific">Limnobacter litoralis</name>
    <dbReference type="NCBI Taxonomy" id="481366"/>
    <lineage>
        <taxon>Bacteria</taxon>
        <taxon>Pseudomonadati</taxon>
        <taxon>Pseudomonadota</taxon>
        <taxon>Betaproteobacteria</taxon>
        <taxon>Burkholderiales</taxon>
        <taxon>Burkholderiaceae</taxon>
        <taxon>Limnobacter</taxon>
    </lineage>
</organism>
<gene>
    <name evidence="12" type="primary">nadC</name>
    <name evidence="12" type="ORF">GCM10007875_00350</name>
</gene>
<evidence type="ECO:0000313" key="12">
    <source>
        <dbReference type="EMBL" id="GLR24948.1"/>
    </source>
</evidence>
<comment type="similarity">
    <text evidence="3 9">Belongs to the NadC/ModD family.</text>
</comment>
<evidence type="ECO:0000259" key="11">
    <source>
        <dbReference type="Pfam" id="PF02749"/>
    </source>
</evidence>
<accession>A0ABQ5YK98</accession>
<dbReference type="SUPFAM" id="SSF51690">
    <property type="entry name" value="Nicotinate/Quinolinate PRTase C-terminal domain-like"/>
    <property type="match status" value="1"/>
</dbReference>
<dbReference type="Pfam" id="PF02749">
    <property type="entry name" value="QRPTase_N"/>
    <property type="match status" value="1"/>
</dbReference>
<sequence length="288" mass="30625">MSRSELFLTFGPALEMALLGNVQSALSEDIGSCDYTGLLIEAGQRCRAQLVCRDPAVVCGQPWFDKVFEVLDPTATVLWHVAEGSVVEPGTVVCEIDGFARPMMTAERSAMNFLQLLSAVATCTRHYAELVKGTRAAVLDTRKTLPGLRLAQKYAVRVGGGENQRLALYDGILIKENHIATAGGISQALANADKVRSPGVTVQIEVETLAQLDEALAAGATSVLLDNFTLEMMRDAVARTAGRALLEASGGVNESTVRAIAETGVDRISVGALTKDVKATDYSLRVVA</sequence>
<keyword evidence="6 9" id="KW-0328">Glycosyltransferase</keyword>
<dbReference type="RefSeq" id="WP_284279228.1">
    <property type="nucleotide sequence ID" value="NZ_BSOJ01000001.1"/>
</dbReference>
<dbReference type="EC" id="2.4.2.19" evidence="4"/>
<name>A0ABQ5YK98_9BURK</name>
<keyword evidence="5" id="KW-0662">Pyridine nucleotide biosynthesis</keyword>
<dbReference type="InterPro" id="IPR022412">
    <property type="entry name" value="Quinolinate_PRibosylTrfase_N"/>
</dbReference>
<keyword evidence="13" id="KW-1185">Reference proteome</keyword>
<dbReference type="InterPro" id="IPR002638">
    <property type="entry name" value="Quinolinate_PRibosylTrfase_C"/>
</dbReference>